<dbReference type="Pfam" id="PF00891">
    <property type="entry name" value="Methyltransf_2"/>
    <property type="match status" value="1"/>
</dbReference>
<dbReference type="Gene3D" id="3.40.50.150">
    <property type="entry name" value="Vaccinia Virus protein VP39"/>
    <property type="match status" value="1"/>
</dbReference>
<evidence type="ECO:0000259" key="4">
    <source>
        <dbReference type="Pfam" id="PF00891"/>
    </source>
</evidence>
<protein>
    <submittedName>
        <fullName evidence="6">Methyltransferase</fullName>
    </submittedName>
</protein>
<proteinExistence type="predicted"/>
<keyword evidence="2" id="KW-0808">Transferase</keyword>
<name>A0ABV7P3T6_9PSEU</name>
<dbReference type="RefSeq" id="WP_378241372.1">
    <property type="nucleotide sequence ID" value="NZ_JBHRWK010000038.1"/>
</dbReference>
<feature type="domain" description="O-methyltransferase dimerisation" evidence="5">
    <location>
        <begin position="14"/>
        <end position="91"/>
    </location>
</feature>
<dbReference type="CDD" id="cd02440">
    <property type="entry name" value="AdoMet_MTases"/>
    <property type="match status" value="1"/>
</dbReference>
<dbReference type="GO" id="GO:0032259">
    <property type="term" value="P:methylation"/>
    <property type="evidence" value="ECO:0007669"/>
    <property type="project" value="UniProtKB-KW"/>
</dbReference>
<accession>A0ABV7P3T6</accession>
<dbReference type="InterPro" id="IPR036390">
    <property type="entry name" value="WH_DNA-bd_sf"/>
</dbReference>
<dbReference type="PIRSF" id="PIRSF005739">
    <property type="entry name" value="O-mtase"/>
    <property type="match status" value="1"/>
</dbReference>
<dbReference type="InterPro" id="IPR001077">
    <property type="entry name" value="COMT_C"/>
</dbReference>
<evidence type="ECO:0000256" key="2">
    <source>
        <dbReference type="ARBA" id="ARBA00022679"/>
    </source>
</evidence>
<dbReference type="SUPFAM" id="SSF53335">
    <property type="entry name" value="S-adenosyl-L-methionine-dependent methyltransferases"/>
    <property type="match status" value="1"/>
</dbReference>
<dbReference type="Gene3D" id="1.10.10.10">
    <property type="entry name" value="Winged helix-like DNA-binding domain superfamily/Winged helix DNA-binding domain"/>
    <property type="match status" value="1"/>
</dbReference>
<organism evidence="6 7">
    <name type="scientific">Amycolatopsis speibonae</name>
    <dbReference type="NCBI Taxonomy" id="1450224"/>
    <lineage>
        <taxon>Bacteria</taxon>
        <taxon>Bacillati</taxon>
        <taxon>Actinomycetota</taxon>
        <taxon>Actinomycetes</taxon>
        <taxon>Pseudonocardiales</taxon>
        <taxon>Pseudonocardiaceae</taxon>
        <taxon>Amycolatopsis</taxon>
    </lineage>
</organism>
<evidence type="ECO:0000256" key="3">
    <source>
        <dbReference type="ARBA" id="ARBA00022691"/>
    </source>
</evidence>
<dbReference type="Pfam" id="PF08100">
    <property type="entry name" value="Dimerisation"/>
    <property type="match status" value="1"/>
</dbReference>
<dbReference type="Proteomes" id="UP001595645">
    <property type="component" value="Unassembled WGS sequence"/>
</dbReference>
<keyword evidence="7" id="KW-1185">Reference proteome</keyword>
<dbReference type="PROSITE" id="PS51683">
    <property type="entry name" value="SAM_OMT_II"/>
    <property type="match status" value="1"/>
</dbReference>
<comment type="caution">
    <text evidence="6">The sequence shown here is derived from an EMBL/GenBank/DDBJ whole genome shotgun (WGS) entry which is preliminary data.</text>
</comment>
<sequence>MIDGVDVTDQKKLMELVSGLWVSKTLTTAHEIGLFDLLAKHPGSTMSELADLLTLAERPTRSLVTVCVGLDLLVQDSGRYSNSRLSSRLLVCGEPDYFGGWVEMIDRHDYPGWLRLGEALRENRPTTFDLATQNSMFSETDPVVVDTFWEAMYAVSAPTARVFAATVDLGRPRALLDVGGGGAAWDIALCERYPGLTATVLDQPFVCDLTRRNISRAGLADRITVTPGDFLADDPLPQGYDTILLAWILHDWNDDDVRALLAKCHTALAPGGQLVISELTLDETGDGPLDAALIGLVMQVETWGRAFTAGELTHWLGEKGYTEIRTQRYDGLAGNTALIARKPEA</sequence>
<dbReference type="PANTHER" id="PTHR43712">
    <property type="entry name" value="PUTATIVE (AFU_ORTHOLOGUE AFUA_4G14580)-RELATED"/>
    <property type="match status" value="1"/>
</dbReference>
<evidence type="ECO:0000259" key="5">
    <source>
        <dbReference type="Pfam" id="PF08100"/>
    </source>
</evidence>
<reference evidence="7" key="1">
    <citation type="journal article" date="2019" name="Int. J. Syst. Evol. Microbiol.">
        <title>The Global Catalogue of Microorganisms (GCM) 10K type strain sequencing project: providing services to taxonomists for standard genome sequencing and annotation.</title>
        <authorList>
            <consortium name="The Broad Institute Genomics Platform"/>
            <consortium name="The Broad Institute Genome Sequencing Center for Infectious Disease"/>
            <person name="Wu L."/>
            <person name="Ma J."/>
        </authorList>
    </citation>
    <scope>NUCLEOTIDE SEQUENCE [LARGE SCALE GENOMIC DNA]</scope>
    <source>
        <strain evidence="7">CGMCC 4.7676</strain>
    </source>
</reference>
<evidence type="ECO:0000313" key="7">
    <source>
        <dbReference type="Proteomes" id="UP001595645"/>
    </source>
</evidence>
<gene>
    <name evidence="6" type="ORF">ACFOSH_24425</name>
</gene>
<dbReference type="GO" id="GO:0008168">
    <property type="term" value="F:methyltransferase activity"/>
    <property type="evidence" value="ECO:0007669"/>
    <property type="project" value="UniProtKB-KW"/>
</dbReference>
<keyword evidence="3" id="KW-0949">S-adenosyl-L-methionine</keyword>
<dbReference type="PANTHER" id="PTHR43712:SF2">
    <property type="entry name" value="O-METHYLTRANSFERASE CICE"/>
    <property type="match status" value="1"/>
</dbReference>
<evidence type="ECO:0000256" key="1">
    <source>
        <dbReference type="ARBA" id="ARBA00022603"/>
    </source>
</evidence>
<feature type="domain" description="O-methyltransferase C-terminal" evidence="4">
    <location>
        <begin position="113"/>
        <end position="321"/>
    </location>
</feature>
<keyword evidence="1 6" id="KW-0489">Methyltransferase</keyword>
<evidence type="ECO:0000313" key="6">
    <source>
        <dbReference type="EMBL" id="MFC3452597.1"/>
    </source>
</evidence>
<dbReference type="InterPro" id="IPR036388">
    <property type="entry name" value="WH-like_DNA-bd_sf"/>
</dbReference>
<dbReference type="InterPro" id="IPR012967">
    <property type="entry name" value="COMT_dimerisation"/>
</dbReference>
<dbReference type="SUPFAM" id="SSF46785">
    <property type="entry name" value="Winged helix' DNA-binding domain"/>
    <property type="match status" value="1"/>
</dbReference>
<dbReference type="EMBL" id="JBHRWK010000038">
    <property type="protein sequence ID" value="MFC3452597.1"/>
    <property type="molecule type" value="Genomic_DNA"/>
</dbReference>
<dbReference type="InterPro" id="IPR016461">
    <property type="entry name" value="COMT-like"/>
</dbReference>
<dbReference type="InterPro" id="IPR029063">
    <property type="entry name" value="SAM-dependent_MTases_sf"/>
</dbReference>